<dbReference type="Gene3D" id="2.60.120.1440">
    <property type="match status" value="1"/>
</dbReference>
<evidence type="ECO:0000259" key="3">
    <source>
        <dbReference type="Pfam" id="PF16344"/>
    </source>
</evidence>
<dbReference type="RefSeq" id="WP_235178338.1">
    <property type="nucleotide sequence ID" value="NZ_JAKFFV010000008.1"/>
</dbReference>
<evidence type="ECO:0000256" key="1">
    <source>
        <dbReference type="SAM" id="Phobius"/>
    </source>
</evidence>
<evidence type="ECO:0000313" key="4">
    <source>
        <dbReference type="EMBL" id="MCF2499649.1"/>
    </source>
</evidence>
<reference evidence="4" key="1">
    <citation type="submission" date="2022-01" db="EMBL/GenBank/DDBJ databases">
        <title>Novel species in genus Dyadobacter.</title>
        <authorList>
            <person name="Ma C."/>
        </authorList>
    </citation>
    <scope>NUCLEOTIDE SEQUENCE</scope>
    <source>
        <strain evidence="4">CY357</strain>
    </source>
</reference>
<proteinExistence type="predicted"/>
<evidence type="ECO:0000259" key="2">
    <source>
        <dbReference type="Pfam" id="PF04773"/>
    </source>
</evidence>
<sequence>MQDYARYDIKDLLADEAFCRWVLHEKPADNAFWENWIRNNPDRASIVKHAKELIAEIHHAQNYLSEEELQHELHRLTAARKSATEAQEYAEQTNDEYETNWFGPNWANRISVVLVALTCFVVLFYFYSNYSKTSKPQISQQTLQDKQDEKWIEVRNDQTAIKVVSLPDGSSVKLSPQSKINYPAFFVKNERKVLLNGEAFFEVVKNPESPFKVYTNDVVTTVLGTSFTVKAFDQDKDVRVVVKTGRVTVAANPPQNKTPQPEKNELVLLPNQQVVYHRDDQKMKRSLIENPAQIGPADITSQNLIFDNAPVAKVFESLQKRYEVQIIYDADLMAGCELTAELGQEPLFEKLGMICKAIQARYEVIDGQIVIHGSACK</sequence>
<dbReference type="Gene3D" id="3.55.50.30">
    <property type="match status" value="1"/>
</dbReference>
<feature type="transmembrane region" description="Helical" evidence="1">
    <location>
        <begin position="106"/>
        <end position="127"/>
    </location>
</feature>
<comment type="caution">
    <text evidence="4">The sequence shown here is derived from an EMBL/GenBank/DDBJ whole genome shotgun (WGS) entry which is preliminary data.</text>
</comment>
<feature type="domain" description="Protein FecR C-terminal" evidence="3">
    <location>
        <begin position="304"/>
        <end position="371"/>
    </location>
</feature>
<dbReference type="Pfam" id="PF16344">
    <property type="entry name" value="FecR_C"/>
    <property type="match status" value="1"/>
</dbReference>
<keyword evidence="1" id="KW-1133">Transmembrane helix</keyword>
<evidence type="ECO:0000313" key="5">
    <source>
        <dbReference type="Proteomes" id="UP001139411"/>
    </source>
</evidence>
<keyword evidence="1" id="KW-0472">Membrane</keyword>
<feature type="domain" description="FecR protein" evidence="2">
    <location>
        <begin position="157"/>
        <end position="247"/>
    </location>
</feature>
<dbReference type="Pfam" id="PF04773">
    <property type="entry name" value="FecR"/>
    <property type="match status" value="1"/>
</dbReference>
<dbReference type="InterPro" id="IPR032508">
    <property type="entry name" value="FecR_C"/>
</dbReference>
<protein>
    <submittedName>
        <fullName evidence="4">FecR domain-containing protein</fullName>
    </submittedName>
</protein>
<dbReference type="EMBL" id="JAKFFV010000008">
    <property type="protein sequence ID" value="MCF2499649.1"/>
    <property type="molecule type" value="Genomic_DNA"/>
</dbReference>
<dbReference type="InterPro" id="IPR006860">
    <property type="entry name" value="FecR"/>
</dbReference>
<dbReference type="GO" id="GO:0016989">
    <property type="term" value="F:sigma factor antagonist activity"/>
    <property type="evidence" value="ECO:0007669"/>
    <property type="project" value="TreeGrafter"/>
</dbReference>
<dbReference type="PIRSF" id="PIRSF018266">
    <property type="entry name" value="FecR"/>
    <property type="match status" value="1"/>
</dbReference>
<keyword evidence="1" id="KW-0812">Transmembrane</keyword>
<dbReference type="PANTHER" id="PTHR30273:SF2">
    <property type="entry name" value="PROTEIN FECR"/>
    <property type="match status" value="1"/>
</dbReference>
<dbReference type="AlphaFoldDB" id="A0A9X1QES1"/>
<name>A0A9X1QES1_9BACT</name>
<dbReference type="InterPro" id="IPR012373">
    <property type="entry name" value="Ferrdict_sens_TM"/>
</dbReference>
<gene>
    <name evidence="4" type="ORF">L0661_15120</name>
</gene>
<dbReference type="Proteomes" id="UP001139411">
    <property type="component" value="Unassembled WGS sequence"/>
</dbReference>
<dbReference type="PANTHER" id="PTHR30273">
    <property type="entry name" value="PERIPLASMIC SIGNAL SENSOR AND SIGMA FACTOR ACTIVATOR FECR-RELATED"/>
    <property type="match status" value="1"/>
</dbReference>
<organism evidence="4 5">
    <name type="scientific">Dyadobacter chenhuakuii</name>
    <dbReference type="NCBI Taxonomy" id="2909339"/>
    <lineage>
        <taxon>Bacteria</taxon>
        <taxon>Pseudomonadati</taxon>
        <taxon>Bacteroidota</taxon>
        <taxon>Cytophagia</taxon>
        <taxon>Cytophagales</taxon>
        <taxon>Spirosomataceae</taxon>
        <taxon>Dyadobacter</taxon>
    </lineage>
</organism>
<accession>A0A9X1QES1</accession>